<dbReference type="EMBL" id="CP089982">
    <property type="protein sequence ID" value="WXA94428.1"/>
    <property type="molecule type" value="Genomic_DNA"/>
</dbReference>
<name>A0ABZ2K6W0_9BACT</name>
<dbReference type="Gene3D" id="3.40.720.10">
    <property type="entry name" value="Alkaline Phosphatase, subunit A"/>
    <property type="match status" value="1"/>
</dbReference>
<protein>
    <submittedName>
        <fullName evidence="2">Sulfatase-like hydrolase/transferase</fullName>
    </submittedName>
</protein>
<dbReference type="InterPro" id="IPR000917">
    <property type="entry name" value="Sulfatase_N"/>
</dbReference>
<feature type="domain" description="Sulfatase N-terminal" evidence="1">
    <location>
        <begin position="5"/>
        <end position="401"/>
    </location>
</feature>
<dbReference type="SUPFAM" id="SSF53649">
    <property type="entry name" value="Alkaline phosphatase-like"/>
    <property type="match status" value="1"/>
</dbReference>
<evidence type="ECO:0000313" key="2">
    <source>
        <dbReference type="EMBL" id="WXA94428.1"/>
    </source>
</evidence>
<sequence length="526" mass="59135">MPEKPDIIVILTDQERYPTNMGNFPSTLSSWNRLKQHGLTFERAYTSACMCTPSRGVMLTSNYSNLTGLTMTPGTLSYADPRIPQLAALMQKQGYDTIWKGKWHLSGPVDLMQWSELDIKNMQEQYGFSDWNPPDAGTVTGYSTYESWATAGSGNRGHVNAANDKRYLRKNGEGVDAHGFGEGALEFLEARAAGRRLKDPAAMRPFLLFMSFVNPHDINFFPWGWQSFGYRPEDWALTSIQQIVLPDNAVDTLLTKPTIQTHFRDLLNAGMPLIEQEKLSGGAPRLPGDPPPGVQLDPNSNTVNYVRFYAYMMEFVNTRVNEFLDVVEACGFTKDALIIRTADHGEMGLSHGLREKCYNVYEETIHIPLVISNPNLFPEPQQTQAFYAHVDFLPTLLDLAGGPGVYPLMKGKSLAALIQLPSPPVQDSILFCYDDESVDISDLQWLCHIRAIRFSQFTYAVYFSPNIPGRYEYELYDLEADPGQMTNLLHQPDQATEPVKLLWAKLQETLNGKLIEAGQTPFPPVR</sequence>
<gene>
    <name evidence="2" type="ORF">LZC95_49280</name>
</gene>
<reference evidence="2 3" key="1">
    <citation type="submission" date="2021-12" db="EMBL/GenBank/DDBJ databases">
        <title>Discovery of the Pendulisporaceae a myxobacterial family with distinct sporulation behavior and unique specialized metabolism.</title>
        <authorList>
            <person name="Garcia R."/>
            <person name="Popoff A."/>
            <person name="Bader C.D."/>
            <person name="Loehr J."/>
            <person name="Walesch S."/>
            <person name="Walt C."/>
            <person name="Boldt J."/>
            <person name="Bunk B."/>
            <person name="Haeckl F.J.F.P.J."/>
            <person name="Gunesch A.P."/>
            <person name="Birkelbach J."/>
            <person name="Nuebel U."/>
            <person name="Pietschmann T."/>
            <person name="Bach T."/>
            <person name="Mueller R."/>
        </authorList>
    </citation>
    <scope>NUCLEOTIDE SEQUENCE [LARGE SCALE GENOMIC DNA]</scope>
    <source>
        <strain evidence="2 3">MSr12523</strain>
    </source>
</reference>
<keyword evidence="3" id="KW-1185">Reference proteome</keyword>
<dbReference type="InterPro" id="IPR051849">
    <property type="entry name" value="GAG-degrading_sulfatase"/>
</dbReference>
<proteinExistence type="predicted"/>
<dbReference type="Pfam" id="PF00884">
    <property type="entry name" value="Sulfatase"/>
    <property type="match status" value="1"/>
</dbReference>
<dbReference type="PANTHER" id="PTHR46615:SF1">
    <property type="entry name" value="ARYLSULFATASE K"/>
    <property type="match status" value="1"/>
</dbReference>
<evidence type="ECO:0000313" key="3">
    <source>
        <dbReference type="Proteomes" id="UP001379533"/>
    </source>
</evidence>
<organism evidence="2 3">
    <name type="scientific">Pendulispora brunnea</name>
    <dbReference type="NCBI Taxonomy" id="2905690"/>
    <lineage>
        <taxon>Bacteria</taxon>
        <taxon>Pseudomonadati</taxon>
        <taxon>Myxococcota</taxon>
        <taxon>Myxococcia</taxon>
        <taxon>Myxococcales</taxon>
        <taxon>Sorangiineae</taxon>
        <taxon>Pendulisporaceae</taxon>
        <taxon>Pendulispora</taxon>
    </lineage>
</organism>
<dbReference type="PANTHER" id="PTHR46615">
    <property type="entry name" value="ARYLSULFATASE K"/>
    <property type="match status" value="1"/>
</dbReference>
<accession>A0ABZ2K6W0</accession>
<dbReference type="InterPro" id="IPR017850">
    <property type="entry name" value="Alkaline_phosphatase_core_sf"/>
</dbReference>
<evidence type="ECO:0000259" key="1">
    <source>
        <dbReference type="Pfam" id="PF00884"/>
    </source>
</evidence>
<dbReference type="RefSeq" id="WP_394845034.1">
    <property type="nucleotide sequence ID" value="NZ_CP089982.1"/>
</dbReference>
<dbReference type="Proteomes" id="UP001379533">
    <property type="component" value="Chromosome"/>
</dbReference>